<dbReference type="PIRSF" id="PIRSF019239">
    <property type="entry name" value="MrpE"/>
    <property type="match status" value="1"/>
</dbReference>
<keyword evidence="5 6" id="KW-0472">Membrane</keyword>
<dbReference type="KEGG" id="smr:Smar_0655"/>
<evidence type="ECO:0000313" key="7">
    <source>
        <dbReference type="EMBL" id="ABN69761.1"/>
    </source>
</evidence>
<name>A3DMA1_STAMF</name>
<comment type="subcellular location">
    <subcellularLocation>
        <location evidence="1">Cell membrane</location>
        <topology evidence="1">Multi-pass membrane protein</topology>
    </subcellularLocation>
</comment>
<evidence type="ECO:0000256" key="3">
    <source>
        <dbReference type="ARBA" id="ARBA00022692"/>
    </source>
</evidence>
<dbReference type="OrthoDB" id="85180at2157"/>
<dbReference type="eggNOG" id="arCOG03099">
    <property type="taxonomic scope" value="Archaea"/>
</dbReference>
<feature type="transmembrane region" description="Helical" evidence="6">
    <location>
        <begin position="30"/>
        <end position="49"/>
    </location>
</feature>
<reference evidence="8" key="1">
    <citation type="journal article" date="2009" name="BMC Genomics">
        <title>The complete genome sequence of Staphylothermus marinus reveals differences in sulfur metabolism among heterotrophic Crenarchaeota.</title>
        <authorList>
            <person name="Anderson I.J."/>
            <person name="Dharmarajan L."/>
            <person name="Rodriguez J."/>
            <person name="Hooper S."/>
            <person name="Porat I."/>
            <person name="Ulrich L.E."/>
            <person name="Elkins J.G."/>
            <person name="Mavromatis K."/>
            <person name="Sun H."/>
            <person name="Land M."/>
            <person name="Lapidus A."/>
            <person name="Lucas S."/>
            <person name="Barry K."/>
            <person name="Huber H."/>
            <person name="Zhulin I.B."/>
            <person name="Whitman W.B."/>
            <person name="Mukhopadhyay B."/>
            <person name="Woese C."/>
            <person name="Bristow J."/>
            <person name="Kyrpides N."/>
        </authorList>
    </citation>
    <scope>NUCLEOTIDE SEQUENCE [LARGE SCALE GENOMIC DNA]</scope>
    <source>
        <strain evidence="8">ATCC 43588 / DSM 3639 / JCM 9404 / F1</strain>
    </source>
</reference>
<dbReference type="EMBL" id="CP000575">
    <property type="protein sequence ID" value="ABN69761.1"/>
    <property type="molecule type" value="Genomic_DNA"/>
</dbReference>
<dbReference type="GO" id="GO:0005886">
    <property type="term" value="C:plasma membrane"/>
    <property type="evidence" value="ECO:0007669"/>
    <property type="project" value="UniProtKB-SubCell"/>
</dbReference>
<accession>A3DMA1</accession>
<proteinExistence type="predicted"/>
<protein>
    <submittedName>
        <fullName evidence="7">Membrane bound hydrogenase subunit mbhA</fullName>
    </submittedName>
</protein>
<keyword evidence="4 6" id="KW-1133">Transmembrane helix</keyword>
<gene>
    <name evidence="7" type="ordered locus">Smar_0655</name>
</gene>
<dbReference type="RefSeq" id="WP_011838952.1">
    <property type="nucleotide sequence ID" value="NC_009033.1"/>
</dbReference>
<keyword evidence="8" id="KW-1185">Reference proteome</keyword>
<keyword evidence="3 6" id="KW-0812">Transmembrane</keyword>
<evidence type="ECO:0000256" key="1">
    <source>
        <dbReference type="ARBA" id="ARBA00004651"/>
    </source>
</evidence>
<dbReference type="GeneID" id="4907638"/>
<feature type="transmembrane region" description="Helical" evidence="6">
    <location>
        <begin position="61"/>
        <end position="81"/>
    </location>
</feature>
<dbReference type="GO" id="GO:0008324">
    <property type="term" value="F:monoatomic cation transmembrane transporter activity"/>
    <property type="evidence" value="ECO:0007669"/>
    <property type="project" value="InterPro"/>
</dbReference>
<dbReference type="InterPro" id="IPR002758">
    <property type="entry name" value="Cation_antiport_E"/>
</dbReference>
<keyword evidence="2" id="KW-1003">Cell membrane</keyword>
<dbReference type="PANTHER" id="PTHR34584">
    <property type="entry name" value="NA(+)/H(+) ANTIPORTER SUBUNIT E1"/>
    <property type="match status" value="1"/>
</dbReference>
<evidence type="ECO:0000256" key="5">
    <source>
        <dbReference type="ARBA" id="ARBA00023136"/>
    </source>
</evidence>
<dbReference type="Pfam" id="PF01899">
    <property type="entry name" value="MNHE"/>
    <property type="match status" value="1"/>
</dbReference>
<dbReference type="PANTHER" id="PTHR34584:SF1">
    <property type="entry name" value="NA(+)_H(+) ANTIPORTER SUBUNIT E1"/>
    <property type="match status" value="1"/>
</dbReference>
<dbReference type="STRING" id="399550.Smar_0655"/>
<sequence length="167" mass="19103">MNKVKAIIGLIIPLIIIYLVYTGSYSLFELLLGIIVAILVAYLFGDAVVRNAEKIYSPIRWFWGLVYAILYFTIIEAKAHWEVIKLIFKPSNVKPAIVRIPYSVETDYAVTTIANSITNTPGTITVDVDENNKYLYVHWIRAVDLTDEGAREHISRVFEKYAKKIFD</sequence>
<dbReference type="AlphaFoldDB" id="A3DMA1"/>
<evidence type="ECO:0000256" key="2">
    <source>
        <dbReference type="ARBA" id="ARBA00022475"/>
    </source>
</evidence>
<organism evidence="7 8">
    <name type="scientific">Staphylothermus marinus (strain ATCC 43588 / DSM 3639 / JCM 9404 / F1)</name>
    <dbReference type="NCBI Taxonomy" id="399550"/>
    <lineage>
        <taxon>Archaea</taxon>
        <taxon>Thermoproteota</taxon>
        <taxon>Thermoprotei</taxon>
        <taxon>Desulfurococcales</taxon>
        <taxon>Desulfurococcaceae</taxon>
        <taxon>Staphylothermus</taxon>
    </lineage>
</organism>
<feature type="transmembrane region" description="Helical" evidence="6">
    <location>
        <begin position="7"/>
        <end position="24"/>
    </location>
</feature>
<reference evidence="7 8" key="2">
    <citation type="journal article" date="2009" name="Stand. Genomic Sci.">
        <title>Complete genome sequence of Staphylothermus marinus Stetter and Fiala 1986 type strain F1.</title>
        <authorList>
            <person name="Anderson I.J."/>
            <person name="Sun H."/>
            <person name="Lapidus A."/>
            <person name="Copeland A."/>
            <person name="Glavina Del Rio T."/>
            <person name="Tice H."/>
            <person name="Dalin E."/>
            <person name="Lucas S."/>
            <person name="Barry K."/>
            <person name="Land M."/>
            <person name="Richardson P."/>
            <person name="Huber H."/>
            <person name="Kyrpides N.C."/>
        </authorList>
    </citation>
    <scope>NUCLEOTIDE SEQUENCE [LARGE SCALE GENOMIC DNA]</scope>
    <source>
        <strain evidence="8">ATCC 43588 / DSM 3639 / JCM 9404 / F1</strain>
    </source>
</reference>
<evidence type="ECO:0000256" key="6">
    <source>
        <dbReference type="SAM" id="Phobius"/>
    </source>
</evidence>
<dbReference type="HOGENOM" id="CLU_086615_2_2_2"/>
<evidence type="ECO:0000256" key="4">
    <source>
        <dbReference type="ARBA" id="ARBA00022989"/>
    </source>
</evidence>
<dbReference type="Proteomes" id="UP000000254">
    <property type="component" value="Chromosome"/>
</dbReference>
<evidence type="ECO:0000313" key="8">
    <source>
        <dbReference type="Proteomes" id="UP000000254"/>
    </source>
</evidence>